<sequence length="249" mass="27082">MKIASVQCKSTAGEVELNLSRHIAFINIAIKHKCDLVFFPELSLTNYEPHLAESLASGEQTPQFAILQTYADDNNIVICVGMPIRAAHGIQIGQMIFQPNKARAIYAKQILHADEYPFFVSGDDSVFIEIGEERLAPAICYESMLNRHVEAAYENGARVYLASVAKNMSGVERGNVHYSQVAKRFGIHVIMSNAIGPCDNFTAVGGSAVWNTVGECVATLDNSSEAVLIYDTLESGCTIVSLSAELCDS</sequence>
<dbReference type="PANTHER" id="PTHR43674:SF2">
    <property type="entry name" value="BETA-UREIDOPROPIONASE"/>
    <property type="match status" value="1"/>
</dbReference>
<keyword evidence="1 3" id="KW-0378">Hydrolase</keyword>
<reference evidence="3" key="1">
    <citation type="journal article" date="2014" name="Int. J. Syst. Evol. Microbiol.">
        <title>Complete genome sequence of Corynebacterium casei LMG S-19264T (=DSM 44701T), isolated from a smear-ripened cheese.</title>
        <authorList>
            <consortium name="US DOE Joint Genome Institute (JGI-PGF)"/>
            <person name="Walter F."/>
            <person name="Albersmeier A."/>
            <person name="Kalinowski J."/>
            <person name="Ruckert C."/>
        </authorList>
    </citation>
    <scope>NUCLEOTIDE SEQUENCE</scope>
    <source>
        <strain evidence="3">NBRC 110023</strain>
    </source>
</reference>
<gene>
    <name evidence="3" type="ORF">GCM10007852_12340</name>
</gene>
<dbReference type="SUPFAM" id="SSF56317">
    <property type="entry name" value="Carbon-nitrogen hydrolase"/>
    <property type="match status" value="1"/>
</dbReference>
<dbReference type="GO" id="GO:0050126">
    <property type="term" value="F:N-carbamoylputrescine amidase activity"/>
    <property type="evidence" value="ECO:0007669"/>
    <property type="project" value="TreeGrafter"/>
</dbReference>
<evidence type="ECO:0000259" key="2">
    <source>
        <dbReference type="PROSITE" id="PS50263"/>
    </source>
</evidence>
<dbReference type="RefSeq" id="WP_284216628.1">
    <property type="nucleotide sequence ID" value="NZ_BSOT01000005.1"/>
</dbReference>
<dbReference type="PROSITE" id="PS50263">
    <property type="entry name" value="CN_HYDROLASE"/>
    <property type="match status" value="1"/>
</dbReference>
<evidence type="ECO:0000313" key="4">
    <source>
        <dbReference type="Proteomes" id="UP001156601"/>
    </source>
</evidence>
<organism evidence="3 4">
    <name type="scientific">Agaribacter marinus</name>
    <dbReference type="NCBI Taxonomy" id="1431249"/>
    <lineage>
        <taxon>Bacteria</taxon>
        <taxon>Pseudomonadati</taxon>
        <taxon>Pseudomonadota</taxon>
        <taxon>Gammaproteobacteria</taxon>
        <taxon>Alteromonadales</taxon>
        <taxon>Alteromonadaceae</taxon>
        <taxon>Agaribacter</taxon>
    </lineage>
</organism>
<accession>A0AA37SUV8</accession>
<name>A0AA37SUV8_9ALTE</name>
<feature type="domain" description="CN hydrolase" evidence="2">
    <location>
        <begin position="1"/>
        <end position="235"/>
    </location>
</feature>
<comment type="caution">
    <text evidence="3">The sequence shown here is derived from an EMBL/GenBank/DDBJ whole genome shotgun (WGS) entry which is preliminary data.</text>
</comment>
<proteinExistence type="predicted"/>
<dbReference type="InterPro" id="IPR003010">
    <property type="entry name" value="C-N_Hydrolase"/>
</dbReference>
<dbReference type="AlphaFoldDB" id="A0AA37SUV8"/>
<dbReference type="Pfam" id="PF00795">
    <property type="entry name" value="CN_hydrolase"/>
    <property type="match status" value="1"/>
</dbReference>
<evidence type="ECO:0000256" key="1">
    <source>
        <dbReference type="ARBA" id="ARBA00022801"/>
    </source>
</evidence>
<dbReference type="GO" id="GO:0033388">
    <property type="term" value="P:putrescine biosynthetic process from arginine"/>
    <property type="evidence" value="ECO:0007669"/>
    <property type="project" value="TreeGrafter"/>
</dbReference>
<dbReference type="PANTHER" id="PTHR43674">
    <property type="entry name" value="NITRILASE C965.09-RELATED"/>
    <property type="match status" value="1"/>
</dbReference>
<dbReference type="Gene3D" id="3.60.110.10">
    <property type="entry name" value="Carbon-nitrogen hydrolase"/>
    <property type="match status" value="1"/>
</dbReference>
<dbReference type="InterPro" id="IPR050345">
    <property type="entry name" value="Aliph_Amidase/BUP"/>
</dbReference>
<dbReference type="CDD" id="cd07197">
    <property type="entry name" value="nitrilase"/>
    <property type="match status" value="1"/>
</dbReference>
<keyword evidence="4" id="KW-1185">Reference proteome</keyword>
<evidence type="ECO:0000313" key="3">
    <source>
        <dbReference type="EMBL" id="GLR70326.1"/>
    </source>
</evidence>
<protein>
    <submittedName>
        <fullName evidence="3">Carbon-nitrogen hydrolase family protein</fullName>
    </submittedName>
</protein>
<reference evidence="3" key="2">
    <citation type="submission" date="2023-01" db="EMBL/GenBank/DDBJ databases">
        <title>Draft genome sequence of Agaribacter marinus strain NBRC 110023.</title>
        <authorList>
            <person name="Sun Q."/>
            <person name="Mori K."/>
        </authorList>
    </citation>
    <scope>NUCLEOTIDE SEQUENCE</scope>
    <source>
        <strain evidence="3">NBRC 110023</strain>
    </source>
</reference>
<dbReference type="EMBL" id="BSOT01000005">
    <property type="protein sequence ID" value="GLR70326.1"/>
    <property type="molecule type" value="Genomic_DNA"/>
</dbReference>
<dbReference type="Proteomes" id="UP001156601">
    <property type="component" value="Unassembled WGS sequence"/>
</dbReference>
<dbReference type="InterPro" id="IPR036526">
    <property type="entry name" value="C-N_Hydrolase_sf"/>
</dbReference>